<keyword evidence="2" id="KW-1185">Reference proteome</keyword>
<sequence>MEESSLIVCCHTKLFTETIMYSTTNDIICKIKSHYMIYLFSQISTRRLSARP</sequence>
<organism evidence="1 2">
    <name type="scientific">Veillonella criceti</name>
    <dbReference type="NCBI Taxonomy" id="103891"/>
    <lineage>
        <taxon>Bacteria</taxon>
        <taxon>Bacillati</taxon>
        <taxon>Bacillota</taxon>
        <taxon>Negativicutes</taxon>
        <taxon>Veillonellales</taxon>
        <taxon>Veillonellaceae</taxon>
        <taxon>Veillonella</taxon>
    </lineage>
</organism>
<proteinExistence type="predicted"/>
<accession>A0A380NNI9</accession>
<name>A0A380NNI9_9FIRM</name>
<evidence type="ECO:0000313" key="2">
    <source>
        <dbReference type="Proteomes" id="UP000255367"/>
    </source>
</evidence>
<evidence type="ECO:0000313" key="1">
    <source>
        <dbReference type="EMBL" id="SUP44780.1"/>
    </source>
</evidence>
<dbReference type="AlphaFoldDB" id="A0A380NNI9"/>
<dbReference type="EMBL" id="UHIO01000001">
    <property type="protein sequence ID" value="SUP44780.1"/>
    <property type="molecule type" value="Genomic_DNA"/>
</dbReference>
<protein>
    <submittedName>
        <fullName evidence="1">Uncharacterized protein</fullName>
    </submittedName>
</protein>
<gene>
    <name evidence="1" type="ORF">NCTC12020_01828</name>
</gene>
<reference evidence="1 2" key="1">
    <citation type="submission" date="2018-06" db="EMBL/GenBank/DDBJ databases">
        <authorList>
            <consortium name="Pathogen Informatics"/>
            <person name="Doyle S."/>
        </authorList>
    </citation>
    <scope>NUCLEOTIDE SEQUENCE [LARGE SCALE GENOMIC DNA]</scope>
    <source>
        <strain evidence="1 2">NCTC12020</strain>
    </source>
</reference>
<dbReference type="Proteomes" id="UP000255367">
    <property type="component" value="Unassembled WGS sequence"/>
</dbReference>